<reference evidence="1 2" key="1">
    <citation type="submission" date="2024-02" db="EMBL/GenBank/DDBJ databases">
        <title>Deinococcus xinjiangensis NBRC 107630.</title>
        <authorList>
            <person name="Ichikawa N."/>
            <person name="Katano-Makiyama Y."/>
            <person name="Hidaka K."/>
        </authorList>
    </citation>
    <scope>NUCLEOTIDE SEQUENCE [LARGE SCALE GENOMIC DNA]</scope>
    <source>
        <strain evidence="1 2">NBRC 107630</strain>
    </source>
</reference>
<evidence type="ECO:0000313" key="1">
    <source>
        <dbReference type="EMBL" id="GAA5502880.1"/>
    </source>
</evidence>
<gene>
    <name evidence="1" type="ORF">Dxin01_02627</name>
</gene>
<comment type="caution">
    <text evidence="1">The sequence shown here is derived from an EMBL/GenBank/DDBJ whole genome shotgun (WGS) entry which is preliminary data.</text>
</comment>
<dbReference type="Proteomes" id="UP001458946">
    <property type="component" value="Unassembled WGS sequence"/>
</dbReference>
<organism evidence="1 2">
    <name type="scientific">Deinococcus xinjiangensis</name>
    <dbReference type="NCBI Taxonomy" id="457454"/>
    <lineage>
        <taxon>Bacteria</taxon>
        <taxon>Thermotogati</taxon>
        <taxon>Deinococcota</taxon>
        <taxon>Deinococci</taxon>
        <taxon>Deinococcales</taxon>
        <taxon>Deinococcaceae</taxon>
        <taxon>Deinococcus</taxon>
    </lineage>
</organism>
<name>A0ABP9VF76_9DEIO</name>
<accession>A0ABP9VF76</accession>
<evidence type="ECO:0000313" key="2">
    <source>
        <dbReference type="Proteomes" id="UP001458946"/>
    </source>
</evidence>
<dbReference type="EMBL" id="BAABRN010000032">
    <property type="protein sequence ID" value="GAA5502880.1"/>
    <property type="molecule type" value="Genomic_DNA"/>
</dbReference>
<protein>
    <submittedName>
        <fullName evidence="1">Uncharacterized protein</fullName>
    </submittedName>
</protein>
<dbReference type="RefSeq" id="WP_353542852.1">
    <property type="nucleotide sequence ID" value="NZ_BAABRN010000032.1"/>
</dbReference>
<keyword evidence="2" id="KW-1185">Reference proteome</keyword>
<proteinExistence type="predicted"/>
<sequence length="103" mass="11402">MSPEPNPEVLLSAAELLRQLEVRGGQEFRAVTCRWEGKGKKRALQELSPYLLTMRGEVVEATGPSGQTRQLSPERFLEVFGSSHFRPAEATGRMTDLGPLFGD</sequence>